<dbReference type="GO" id="GO:0043565">
    <property type="term" value="F:sequence-specific DNA binding"/>
    <property type="evidence" value="ECO:0007669"/>
    <property type="project" value="TreeGrafter"/>
</dbReference>
<dbReference type="Pfam" id="PF03466">
    <property type="entry name" value="LysR_substrate"/>
    <property type="match status" value="1"/>
</dbReference>
<evidence type="ECO:0000259" key="6">
    <source>
        <dbReference type="PROSITE" id="PS50931"/>
    </source>
</evidence>
<dbReference type="Proteomes" id="UP000320516">
    <property type="component" value="Unassembled WGS sequence"/>
</dbReference>
<sequence length="330" mass="36061">MSHRASPLLARVPLAYGSAALVTMAAPHVTSGKTPLETSTLEWDDLRLFLAIARAGTLSAAAPRLNLTQPTAGRRLKALEGRLGVTLFQRTPGGFRLTDDGEVMLQYADRVEAEVLALERRLVGEGRTLEGLLRLSSSEWFGRRILAPALAGFSLQHPKVTVELVVDSRLFDLNRRDADLLFRFLPFDGPDIVQRRFMTVPYALYAAPVYLERRGMPTASGGGADHCLIAMDSQLSTQADVAWLRRHFPEAGFTLRSNSRDVQVAACEGGAGLAVLPRAVADGRGLVEVDIGEEPPAREVWLGYHRDLRRLARLRALLDHLDRAVAIAGG</sequence>
<evidence type="ECO:0000256" key="4">
    <source>
        <dbReference type="ARBA" id="ARBA00023163"/>
    </source>
</evidence>
<dbReference type="EMBL" id="VITV01000017">
    <property type="protein sequence ID" value="TWB65967.1"/>
    <property type="molecule type" value="Genomic_DNA"/>
</dbReference>
<comment type="similarity">
    <text evidence="1">Belongs to the LysR transcriptional regulatory family.</text>
</comment>
<feature type="domain" description="HTH lysR-type" evidence="6">
    <location>
        <begin position="41"/>
        <end position="98"/>
    </location>
</feature>
<organism evidence="7 8">
    <name type="scientific">Nitrospirillum amazonense</name>
    <dbReference type="NCBI Taxonomy" id="28077"/>
    <lineage>
        <taxon>Bacteria</taxon>
        <taxon>Pseudomonadati</taxon>
        <taxon>Pseudomonadota</taxon>
        <taxon>Alphaproteobacteria</taxon>
        <taxon>Rhodospirillales</taxon>
        <taxon>Azospirillaceae</taxon>
        <taxon>Nitrospirillum</taxon>
    </lineage>
</organism>
<evidence type="ECO:0000313" key="7">
    <source>
        <dbReference type="EMBL" id="TWB65967.1"/>
    </source>
</evidence>
<dbReference type="InterPro" id="IPR000847">
    <property type="entry name" value="LysR_HTH_N"/>
</dbReference>
<dbReference type="InterPro" id="IPR005119">
    <property type="entry name" value="LysR_subst-bd"/>
</dbReference>
<evidence type="ECO:0000256" key="1">
    <source>
        <dbReference type="ARBA" id="ARBA00009437"/>
    </source>
</evidence>
<evidence type="ECO:0000256" key="2">
    <source>
        <dbReference type="ARBA" id="ARBA00023015"/>
    </source>
</evidence>
<dbReference type="RefSeq" id="WP_211107245.1">
    <property type="nucleotide sequence ID" value="NZ_VITV01000017.1"/>
</dbReference>
<feature type="chain" id="PRO_5021822165" evidence="5">
    <location>
        <begin position="26"/>
        <end position="330"/>
    </location>
</feature>
<dbReference type="PROSITE" id="PS50931">
    <property type="entry name" value="HTH_LYSR"/>
    <property type="match status" value="1"/>
</dbReference>
<dbReference type="PANTHER" id="PTHR30537:SF3">
    <property type="entry name" value="TRANSCRIPTIONAL REGULATORY PROTEIN"/>
    <property type="match status" value="1"/>
</dbReference>
<keyword evidence="5" id="KW-0732">Signal</keyword>
<comment type="caution">
    <text evidence="7">The sequence shown here is derived from an EMBL/GenBank/DDBJ whole genome shotgun (WGS) entry which is preliminary data.</text>
</comment>
<keyword evidence="4" id="KW-0804">Transcription</keyword>
<keyword evidence="2" id="KW-0805">Transcription regulation</keyword>
<name>A0A560J4K7_9PROT</name>
<dbReference type="Gene3D" id="1.10.10.10">
    <property type="entry name" value="Winged helix-like DNA-binding domain superfamily/Winged helix DNA-binding domain"/>
    <property type="match status" value="1"/>
</dbReference>
<gene>
    <name evidence="7" type="ORF">FBZ87_11762</name>
</gene>
<dbReference type="GO" id="GO:0006351">
    <property type="term" value="P:DNA-templated transcription"/>
    <property type="evidence" value="ECO:0007669"/>
    <property type="project" value="TreeGrafter"/>
</dbReference>
<dbReference type="Pfam" id="PF00126">
    <property type="entry name" value="HTH_1"/>
    <property type="match status" value="1"/>
</dbReference>
<evidence type="ECO:0000256" key="5">
    <source>
        <dbReference type="SAM" id="SignalP"/>
    </source>
</evidence>
<reference evidence="7 8" key="1">
    <citation type="submission" date="2019-06" db="EMBL/GenBank/DDBJ databases">
        <title>Genomic Encyclopedia of Type Strains, Phase IV (KMG-V): Genome sequencing to study the core and pangenomes of soil and plant-associated prokaryotes.</title>
        <authorList>
            <person name="Whitman W."/>
        </authorList>
    </citation>
    <scope>NUCLEOTIDE SEQUENCE [LARGE SCALE GENOMIC DNA]</scope>
    <source>
        <strain evidence="7 8">BR 12005</strain>
    </source>
</reference>
<proteinExistence type="inferred from homology"/>
<dbReference type="GO" id="GO:0003700">
    <property type="term" value="F:DNA-binding transcription factor activity"/>
    <property type="evidence" value="ECO:0007669"/>
    <property type="project" value="InterPro"/>
</dbReference>
<dbReference type="InterPro" id="IPR036388">
    <property type="entry name" value="WH-like_DNA-bd_sf"/>
</dbReference>
<dbReference type="InterPro" id="IPR058163">
    <property type="entry name" value="LysR-type_TF_proteobact-type"/>
</dbReference>
<dbReference type="InterPro" id="IPR036390">
    <property type="entry name" value="WH_DNA-bd_sf"/>
</dbReference>
<feature type="signal peptide" evidence="5">
    <location>
        <begin position="1"/>
        <end position="25"/>
    </location>
</feature>
<dbReference type="PRINTS" id="PR00039">
    <property type="entry name" value="HTHLYSR"/>
</dbReference>
<keyword evidence="3 7" id="KW-0238">DNA-binding</keyword>
<dbReference type="SUPFAM" id="SSF46785">
    <property type="entry name" value="Winged helix' DNA-binding domain"/>
    <property type="match status" value="1"/>
</dbReference>
<protein>
    <submittedName>
        <fullName evidence="7">DNA-binding transcriptional LysR family regulator</fullName>
    </submittedName>
</protein>
<evidence type="ECO:0000256" key="3">
    <source>
        <dbReference type="ARBA" id="ARBA00023125"/>
    </source>
</evidence>
<evidence type="ECO:0000313" key="8">
    <source>
        <dbReference type="Proteomes" id="UP000320516"/>
    </source>
</evidence>
<dbReference type="PANTHER" id="PTHR30537">
    <property type="entry name" value="HTH-TYPE TRANSCRIPTIONAL REGULATOR"/>
    <property type="match status" value="1"/>
</dbReference>
<dbReference type="SUPFAM" id="SSF53850">
    <property type="entry name" value="Periplasmic binding protein-like II"/>
    <property type="match status" value="1"/>
</dbReference>
<dbReference type="Gene3D" id="3.40.190.290">
    <property type="match status" value="1"/>
</dbReference>
<accession>A0A560J4K7</accession>
<dbReference type="AlphaFoldDB" id="A0A560J4K7"/>